<feature type="domain" description="YgjP-like metallopeptidase" evidence="1">
    <location>
        <begin position="28"/>
        <end position="222"/>
    </location>
</feature>
<dbReference type="GO" id="GO:0008237">
    <property type="term" value="F:metallopeptidase activity"/>
    <property type="evidence" value="ECO:0007669"/>
    <property type="project" value="UniProtKB-KW"/>
</dbReference>
<dbReference type="AlphaFoldDB" id="S5LYW5"/>
<dbReference type="InterPro" id="IPR002725">
    <property type="entry name" value="YgjP-like_metallopeptidase"/>
</dbReference>
<dbReference type="STRING" id="1276220.STAIW_v1c02050"/>
<dbReference type="PANTHER" id="PTHR30399">
    <property type="entry name" value="UNCHARACTERIZED PROTEIN YGJP"/>
    <property type="match status" value="1"/>
</dbReference>
<name>S5LYW5_9MOLU</name>
<proteinExistence type="predicted"/>
<keyword evidence="2" id="KW-0645">Protease</keyword>
<gene>
    <name evidence="2" type="ORF">STAIW_v1c02050</name>
</gene>
<dbReference type="CDD" id="cd07344">
    <property type="entry name" value="M48_yhfN_like"/>
    <property type="match status" value="1"/>
</dbReference>
<dbReference type="eggNOG" id="COG1451">
    <property type="taxonomic scope" value="Bacteria"/>
</dbReference>
<dbReference type="HOGENOM" id="CLU_065947_1_1_14"/>
<evidence type="ECO:0000313" key="2">
    <source>
        <dbReference type="EMBL" id="AGR40882.1"/>
    </source>
</evidence>
<protein>
    <submittedName>
        <fullName evidence="2">Zinc metalloprotease</fullName>
    </submittedName>
</protein>
<dbReference type="RefSeq" id="WP_020834021.1">
    <property type="nucleotide sequence ID" value="NC_021846.1"/>
</dbReference>
<keyword evidence="2" id="KW-0482">Metalloprotease</keyword>
<dbReference type="PATRIC" id="fig|1276220.3.peg.208"/>
<keyword evidence="3" id="KW-1185">Reference proteome</keyword>
<dbReference type="InterPro" id="IPR053136">
    <property type="entry name" value="UTP_pyrophosphatase-like"/>
</dbReference>
<dbReference type="KEGG" id="stai:STAIW_v1c02050"/>
<dbReference type="GO" id="GO:0006508">
    <property type="term" value="P:proteolysis"/>
    <property type="evidence" value="ECO:0007669"/>
    <property type="project" value="UniProtKB-KW"/>
</dbReference>
<keyword evidence="2" id="KW-0378">Hydrolase</keyword>
<evidence type="ECO:0000259" key="1">
    <source>
        <dbReference type="Pfam" id="PF01863"/>
    </source>
</evidence>
<reference evidence="2 3" key="1">
    <citation type="journal article" date="2013" name="Genome Biol. Evol.">
        <title>Comparison of metabolic capacities and inference of gene content evolution in mosquito-associated Spiroplasma diminutum and S. taiwanense.</title>
        <authorList>
            <person name="Lo W.S."/>
            <person name="Ku C."/>
            <person name="Chen L.L."/>
            <person name="Chang T.H."/>
            <person name="Kuo C.H."/>
        </authorList>
    </citation>
    <scope>NUCLEOTIDE SEQUENCE [LARGE SCALE GENOMIC DNA]</scope>
    <source>
        <strain evidence="2">CT-1</strain>
    </source>
</reference>
<accession>S5LYW5</accession>
<evidence type="ECO:0000313" key="3">
    <source>
        <dbReference type="Proteomes" id="UP000014984"/>
    </source>
</evidence>
<organism evidence="2 3">
    <name type="scientific">Spiroplasma taiwanense CT-1</name>
    <dbReference type="NCBI Taxonomy" id="1276220"/>
    <lineage>
        <taxon>Bacteria</taxon>
        <taxon>Bacillati</taxon>
        <taxon>Mycoplasmatota</taxon>
        <taxon>Mollicutes</taxon>
        <taxon>Entomoplasmatales</taxon>
        <taxon>Spiroplasmataceae</taxon>
        <taxon>Spiroplasma</taxon>
    </lineage>
</organism>
<dbReference type="Proteomes" id="UP000014984">
    <property type="component" value="Chromosome"/>
</dbReference>
<dbReference type="EMBL" id="CP005074">
    <property type="protein sequence ID" value="AGR40882.1"/>
    <property type="molecule type" value="Genomic_DNA"/>
</dbReference>
<dbReference type="PANTHER" id="PTHR30399:SF1">
    <property type="entry name" value="UTP PYROPHOSPHATASE"/>
    <property type="match status" value="1"/>
</dbReference>
<sequence length="226" mass="27308">MQKNLKIKKKLSYKGKEIEYFLVLKNQKYIRLKIIDESIIVSAPTIANDWEIEQLIYKNISKIIKIIEYREKNRFFQISENGFIKINNQEFFASFKKEPNLNNKMEFKLYDSTEETLKKMYKKLSIIFLNYFQELVSFWKQKMDLDFKNLSVKEIKGKWGVCFPEKSKIILNIKLIHFQKDALEYVIIHELSHLIHKNHSKDFWKHVEKYLPNYKKVSDLLKVNAI</sequence>
<dbReference type="Pfam" id="PF01863">
    <property type="entry name" value="YgjP-like"/>
    <property type="match status" value="1"/>
</dbReference>
<dbReference type="Gene3D" id="3.30.2010.10">
    <property type="entry name" value="Metalloproteases ('zincins'), catalytic domain"/>
    <property type="match status" value="1"/>
</dbReference>